<proteinExistence type="predicted"/>
<reference evidence="2 3" key="1">
    <citation type="submission" date="2019-05" db="EMBL/GenBank/DDBJ databases">
        <title>Another draft genome of Portunus trituberculatus and its Hox gene families provides insights of decapod evolution.</title>
        <authorList>
            <person name="Jeong J.-H."/>
            <person name="Song I."/>
            <person name="Kim S."/>
            <person name="Choi T."/>
            <person name="Kim D."/>
            <person name="Ryu S."/>
            <person name="Kim W."/>
        </authorList>
    </citation>
    <scope>NUCLEOTIDE SEQUENCE [LARGE SCALE GENOMIC DNA]</scope>
    <source>
        <tissue evidence="2">Muscle</tissue>
    </source>
</reference>
<evidence type="ECO:0000313" key="3">
    <source>
        <dbReference type="Proteomes" id="UP000324222"/>
    </source>
</evidence>
<gene>
    <name evidence="2" type="ORF">E2C01_068730</name>
</gene>
<dbReference type="AlphaFoldDB" id="A0A5B7HWQ0"/>
<organism evidence="2 3">
    <name type="scientific">Portunus trituberculatus</name>
    <name type="common">Swimming crab</name>
    <name type="synonym">Neptunus trituberculatus</name>
    <dbReference type="NCBI Taxonomy" id="210409"/>
    <lineage>
        <taxon>Eukaryota</taxon>
        <taxon>Metazoa</taxon>
        <taxon>Ecdysozoa</taxon>
        <taxon>Arthropoda</taxon>
        <taxon>Crustacea</taxon>
        <taxon>Multicrustacea</taxon>
        <taxon>Malacostraca</taxon>
        <taxon>Eumalacostraca</taxon>
        <taxon>Eucarida</taxon>
        <taxon>Decapoda</taxon>
        <taxon>Pleocyemata</taxon>
        <taxon>Brachyura</taxon>
        <taxon>Eubrachyura</taxon>
        <taxon>Portunoidea</taxon>
        <taxon>Portunidae</taxon>
        <taxon>Portuninae</taxon>
        <taxon>Portunus</taxon>
    </lineage>
</organism>
<dbReference type="Proteomes" id="UP000324222">
    <property type="component" value="Unassembled WGS sequence"/>
</dbReference>
<dbReference type="EMBL" id="VSRR010038794">
    <property type="protein sequence ID" value="MPC74373.1"/>
    <property type="molecule type" value="Genomic_DNA"/>
</dbReference>
<evidence type="ECO:0000256" key="1">
    <source>
        <dbReference type="SAM" id="MobiDB-lite"/>
    </source>
</evidence>
<keyword evidence="3" id="KW-1185">Reference proteome</keyword>
<accession>A0A5B7HWQ0</accession>
<comment type="caution">
    <text evidence="2">The sequence shown here is derived from an EMBL/GenBank/DDBJ whole genome shotgun (WGS) entry which is preliminary data.</text>
</comment>
<sequence>MHKILKQRRCAFCHANSYHSQHQHTIKAPPVDQYAVPSPLLTGPPKAAGPVKRGADPDTTVQIAPLRTQGRSIHHGPE</sequence>
<name>A0A5B7HWQ0_PORTR</name>
<feature type="region of interest" description="Disordered" evidence="1">
    <location>
        <begin position="35"/>
        <end position="78"/>
    </location>
</feature>
<evidence type="ECO:0000313" key="2">
    <source>
        <dbReference type="EMBL" id="MPC74373.1"/>
    </source>
</evidence>
<protein>
    <submittedName>
        <fullName evidence="2">Uncharacterized protein</fullName>
    </submittedName>
</protein>